<proteinExistence type="predicted"/>
<keyword evidence="3" id="KW-1185">Reference proteome</keyword>
<organism evidence="2 3">
    <name type="scientific">Kribbella karoonensis</name>
    <dbReference type="NCBI Taxonomy" id="324851"/>
    <lineage>
        <taxon>Bacteria</taxon>
        <taxon>Bacillati</taxon>
        <taxon>Actinomycetota</taxon>
        <taxon>Actinomycetes</taxon>
        <taxon>Propionibacteriales</taxon>
        <taxon>Kribbellaceae</taxon>
        <taxon>Kribbella</taxon>
    </lineage>
</organism>
<dbReference type="PANTHER" id="PTHR33169:SF27">
    <property type="entry name" value="TRANSCRIPTIONAL REGULATOR PADR FAMILY PROTEIN"/>
    <property type="match status" value="1"/>
</dbReference>
<dbReference type="InterPro" id="IPR036390">
    <property type="entry name" value="WH_DNA-bd_sf"/>
</dbReference>
<dbReference type="InterPro" id="IPR036388">
    <property type="entry name" value="WH-like_DNA-bd_sf"/>
</dbReference>
<accession>A0ABN2EE31</accession>
<dbReference type="InterPro" id="IPR005149">
    <property type="entry name" value="Tscrpt_reg_PadR_N"/>
</dbReference>
<dbReference type="Pfam" id="PF03551">
    <property type="entry name" value="PadR"/>
    <property type="match status" value="1"/>
</dbReference>
<sequence length="193" mass="22466">MEDMAELTPLAIAVLALLRERPMHAYEMYQLLMNREQHRIVKVRPGSLYHTVERLARHEYVRATGTDRAGNRPERTTYELTPAGSDALSERVELGIEQHVYEYPLFPVVLSEAHNLDVEDAVLRFRRRVEDLDRWLDDVNGTIAKAEATGVPEPYWMVADYLRGQAAAERDWLLTTIERIESKDLEWHPRKTQ</sequence>
<protein>
    <submittedName>
        <fullName evidence="2">PadR family transcriptional regulator</fullName>
    </submittedName>
</protein>
<evidence type="ECO:0000259" key="1">
    <source>
        <dbReference type="Pfam" id="PF03551"/>
    </source>
</evidence>
<dbReference type="PANTHER" id="PTHR33169">
    <property type="entry name" value="PADR-FAMILY TRANSCRIPTIONAL REGULATOR"/>
    <property type="match status" value="1"/>
</dbReference>
<dbReference type="EMBL" id="BAAAND010000009">
    <property type="protein sequence ID" value="GAA1603940.1"/>
    <property type="molecule type" value="Genomic_DNA"/>
</dbReference>
<evidence type="ECO:0000313" key="2">
    <source>
        <dbReference type="EMBL" id="GAA1603940.1"/>
    </source>
</evidence>
<gene>
    <name evidence="2" type="ORF">GCM10009742_60680</name>
</gene>
<evidence type="ECO:0000313" key="3">
    <source>
        <dbReference type="Proteomes" id="UP001500190"/>
    </source>
</evidence>
<dbReference type="Proteomes" id="UP001500190">
    <property type="component" value="Unassembled WGS sequence"/>
</dbReference>
<reference evidence="2 3" key="1">
    <citation type="journal article" date="2019" name="Int. J. Syst. Evol. Microbiol.">
        <title>The Global Catalogue of Microorganisms (GCM) 10K type strain sequencing project: providing services to taxonomists for standard genome sequencing and annotation.</title>
        <authorList>
            <consortium name="The Broad Institute Genomics Platform"/>
            <consortium name="The Broad Institute Genome Sequencing Center for Infectious Disease"/>
            <person name="Wu L."/>
            <person name="Ma J."/>
        </authorList>
    </citation>
    <scope>NUCLEOTIDE SEQUENCE [LARGE SCALE GENOMIC DNA]</scope>
    <source>
        <strain evidence="2 3">JCM 14304</strain>
    </source>
</reference>
<feature type="domain" description="Transcription regulator PadR N-terminal" evidence="1">
    <location>
        <begin position="14"/>
        <end position="89"/>
    </location>
</feature>
<name>A0ABN2EE31_9ACTN</name>
<dbReference type="Gene3D" id="1.10.10.10">
    <property type="entry name" value="Winged helix-like DNA-binding domain superfamily/Winged helix DNA-binding domain"/>
    <property type="match status" value="1"/>
</dbReference>
<dbReference type="InterPro" id="IPR052509">
    <property type="entry name" value="Metal_resp_DNA-bind_regulator"/>
</dbReference>
<comment type="caution">
    <text evidence="2">The sequence shown here is derived from an EMBL/GenBank/DDBJ whole genome shotgun (WGS) entry which is preliminary data.</text>
</comment>
<dbReference type="SUPFAM" id="SSF46785">
    <property type="entry name" value="Winged helix' DNA-binding domain"/>
    <property type="match status" value="1"/>
</dbReference>